<dbReference type="AlphaFoldDB" id="A0A6A5AG76"/>
<reference evidence="2 3" key="1">
    <citation type="submission" date="2019-06" db="EMBL/GenBank/DDBJ databases">
        <title>Genomics analysis of Aphanomyces spp. identifies a new class of oomycete effector associated with host adaptation.</title>
        <authorList>
            <person name="Gaulin E."/>
        </authorList>
    </citation>
    <scope>NUCLEOTIDE SEQUENCE [LARGE SCALE GENOMIC DNA]</scope>
    <source>
        <strain evidence="2 3">E</strain>
    </source>
</reference>
<gene>
    <name evidence="2" type="ORF">AaE_007913</name>
</gene>
<accession>A0A6A5AG76</accession>
<protein>
    <submittedName>
        <fullName evidence="2">Uncharacterized protein</fullName>
    </submittedName>
</protein>
<sequence>MPPTTWIMECNMSMDNPDTIIYEDGTTASWTMDTDLGVIDDGNSTCACVFKLRPISLLDFEGDVSTPNDYPCATNVKATPRSDKYRSLRLSDKWKAFKKRKLAKSNSCCLAFPFMSIMSMSLPKQPVDFDLQLYLPAKNFLSKQKKKAEINVHGKKGTTHANLRSRAPEVQLKVEIIETAIMSNGNSILPSQVAAETLTISDPPFEEQSSELIPTLAQVLVAPKAREWSNTRTPTLPQAESIEVKVNYKLATMIQPRSKKRWDQVQTKGKASATTIASRQNARVSHQGTTSSTSIKLETNLESTRPGGVPGNGPVTGTSPCCAKHTHVLCKVNNPGKLMSNLTRLKTHQSTVNHVVEGEPVCPISLPDLTSPQVASQHMPTTCVLNNTSMETEISRVSRKNNPDGLELRIKREALIAVKSTTRSHRLTRTKSVITSPPIAKVKYELLENTSTTDSSEVSSHDTAQRLLNKVNLAQRIQNRFHRLNQTSDAPALCNIRGTPPKERMPRRVAQLTYQPTVKHLAKDERVSPNPLPGLEQPQVVATANSIGHNQRKPLLRNQTSPSQQSRLCSTDGIEHQIDRAPRGSTTPPSFDSQQRIQNNIKYEILPPKPKDPSKLNHEAAHRLLMQKLQFAQRIQSRFHRLSQQPVNDVRPVKAEQPPLAQHSLHTDTSLLSRIKRKAQDKVGDKLQAKRLRLATTDASNRLKSALASKRACRVSATLNANNHLLSKWETLLRHRPTSPMDIAAWHIHVAECRYMIETALGALSSSAREIAMMSPGCKQLQI</sequence>
<evidence type="ECO:0000256" key="1">
    <source>
        <dbReference type="SAM" id="MobiDB-lite"/>
    </source>
</evidence>
<organism evidence="2 3">
    <name type="scientific">Aphanomyces astaci</name>
    <name type="common">Crayfish plague agent</name>
    <dbReference type="NCBI Taxonomy" id="112090"/>
    <lineage>
        <taxon>Eukaryota</taxon>
        <taxon>Sar</taxon>
        <taxon>Stramenopiles</taxon>
        <taxon>Oomycota</taxon>
        <taxon>Saprolegniomycetes</taxon>
        <taxon>Saprolegniales</taxon>
        <taxon>Verrucalvaceae</taxon>
        <taxon>Aphanomyces</taxon>
    </lineage>
</organism>
<proteinExistence type="predicted"/>
<comment type="caution">
    <text evidence="2">The sequence shown here is derived from an EMBL/GenBank/DDBJ whole genome shotgun (WGS) entry which is preliminary data.</text>
</comment>
<evidence type="ECO:0000313" key="3">
    <source>
        <dbReference type="Proteomes" id="UP000469452"/>
    </source>
</evidence>
<dbReference type="EMBL" id="VJMI01013733">
    <property type="protein sequence ID" value="KAF0746996.1"/>
    <property type="molecule type" value="Genomic_DNA"/>
</dbReference>
<dbReference type="VEuPathDB" id="FungiDB:H257_00055"/>
<evidence type="ECO:0000313" key="2">
    <source>
        <dbReference type="EMBL" id="KAF0746996.1"/>
    </source>
</evidence>
<feature type="region of interest" description="Disordered" evidence="1">
    <location>
        <begin position="271"/>
        <end position="294"/>
    </location>
</feature>
<name>A0A6A5AG76_APHAT</name>
<dbReference type="Proteomes" id="UP000469452">
    <property type="component" value="Unassembled WGS sequence"/>
</dbReference>
<dbReference type="VEuPathDB" id="FungiDB:H257_00056"/>